<protein>
    <submittedName>
        <fullName evidence="1">Uncharacterized protein</fullName>
    </submittedName>
</protein>
<accession>A0ACB9ZQX4</accession>
<evidence type="ECO:0000313" key="2">
    <source>
        <dbReference type="Proteomes" id="UP001060085"/>
    </source>
</evidence>
<dbReference type="EMBL" id="CM044708">
    <property type="protein sequence ID" value="KAI5649779.1"/>
    <property type="molecule type" value="Genomic_DNA"/>
</dbReference>
<name>A0ACB9ZQX4_CATRO</name>
<proteinExistence type="predicted"/>
<reference evidence="2" key="1">
    <citation type="journal article" date="2023" name="Nat. Plants">
        <title>Single-cell RNA sequencing provides a high-resolution roadmap for understanding the multicellular compartmentation of specialized metabolism.</title>
        <authorList>
            <person name="Sun S."/>
            <person name="Shen X."/>
            <person name="Li Y."/>
            <person name="Li Y."/>
            <person name="Wang S."/>
            <person name="Li R."/>
            <person name="Zhang H."/>
            <person name="Shen G."/>
            <person name="Guo B."/>
            <person name="Wei J."/>
            <person name="Xu J."/>
            <person name="St-Pierre B."/>
            <person name="Chen S."/>
            <person name="Sun C."/>
        </authorList>
    </citation>
    <scope>NUCLEOTIDE SEQUENCE [LARGE SCALE GENOMIC DNA]</scope>
</reference>
<organism evidence="1 2">
    <name type="scientific">Catharanthus roseus</name>
    <name type="common">Madagascar periwinkle</name>
    <name type="synonym">Vinca rosea</name>
    <dbReference type="NCBI Taxonomy" id="4058"/>
    <lineage>
        <taxon>Eukaryota</taxon>
        <taxon>Viridiplantae</taxon>
        <taxon>Streptophyta</taxon>
        <taxon>Embryophyta</taxon>
        <taxon>Tracheophyta</taxon>
        <taxon>Spermatophyta</taxon>
        <taxon>Magnoliopsida</taxon>
        <taxon>eudicotyledons</taxon>
        <taxon>Gunneridae</taxon>
        <taxon>Pentapetalae</taxon>
        <taxon>asterids</taxon>
        <taxon>lamiids</taxon>
        <taxon>Gentianales</taxon>
        <taxon>Apocynaceae</taxon>
        <taxon>Rauvolfioideae</taxon>
        <taxon>Vinceae</taxon>
        <taxon>Catharanthinae</taxon>
        <taxon>Catharanthus</taxon>
    </lineage>
</organism>
<keyword evidence="2" id="KW-1185">Reference proteome</keyword>
<sequence length="492" mass="54989">MLSRDCLISILGIRDEGNLDLEWNYEVTCDCFSIRLHLMDRHRILHRGNFPTLLPHALTYFFRHILKIKFRTFNNCSYSWDEANKVWIPSAEEDRLQECNYASFRSIKKTTQTGIGASFSLPDDDKREDDESYDLSVEDAPPTVPIDKFQTKMRAAFELLPDQGSYRGGFEDFGLLKTTLFIAAFAGFSWVMWPAFFGLFSISLAVNFSQHPPPSSPRSEVDNKTQAQTPIVKHGPKPSSSRYKIYRPRPDPSGSKIGFGSVKKSNTEIFLEQKKETTMVLLSPLQTECRKSTPTAVGVSMIPSGAGGRIFLTRGSLNRGPSPFSDAAPAYSPLLEISNPTEVPSSSPATGLYSTQPSSLAAVGLPKSETPLPLEEFGTQKSTRIKKIPARLLDFDCNAISHSYSSPPYSSDLSFLQRSAIPKFRQSVSTKNSNQACLLILWFRRICSPETNQALEHLYIGEEEMSLFHNSSEVINRSCRASHRVKEGLTGP</sequence>
<evidence type="ECO:0000313" key="1">
    <source>
        <dbReference type="EMBL" id="KAI5649779.1"/>
    </source>
</evidence>
<comment type="caution">
    <text evidence="1">The sequence shown here is derived from an EMBL/GenBank/DDBJ whole genome shotgun (WGS) entry which is preliminary data.</text>
</comment>
<gene>
    <name evidence="1" type="ORF">M9H77_35784</name>
</gene>
<dbReference type="Proteomes" id="UP001060085">
    <property type="component" value="Linkage Group LG08"/>
</dbReference>